<evidence type="ECO:0000256" key="4">
    <source>
        <dbReference type="HAMAP-Rule" id="MF_01343"/>
    </source>
</evidence>
<keyword evidence="2 4" id="KW-0689">Ribosomal protein</keyword>
<evidence type="ECO:0000313" key="8">
    <source>
        <dbReference type="Proteomes" id="UP000028194"/>
    </source>
</evidence>
<dbReference type="GO" id="GO:0022627">
    <property type="term" value="C:cytosolic small ribosomal subunit"/>
    <property type="evidence" value="ECO:0007669"/>
    <property type="project" value="TreeGrafter"/>
</dbReference>
<dbReference type="Gene3D" id="1.10.287.10">
    <property type="entry name" value="S15/NS1, RNA-binding"/>
    <property type="match status" value="1"/>
</dbReference>
<sequence length="157" mass="17356">MAEAVKSYMARIHVHTHGKSHSIRPTSKAAPSWLTTTPDQVSSLVVKMAKDGVTPSVIGIKLRDEHGVPLAKSVTGKTVTQVLADNNIKSDMPEDLERLVRKALGLQKHLRAHNSDHRNVRSLELVEAKIHRLAKYYKGIGKLPATWKYAAVIAQLE</sequence>
<dbReference type="GO" id="GO:0070181">
    <property type="term" value="F:small ribosomal subunit rRNA binding"/>
    <property type="evidence" value="ECO:0007669"/>
    <property type="project" value="TreeGrafter"/>
</dbReference>
<dbReference type="PROSITE" id="PS00362">
    <property type="entry name" value="RIBOSOMAL_S15"/>
    <property type="match status" value="1"/>
</dbReference>
<dbReference type="HOGENOM" id="CLU_090139_2_0_2"/>
<dbReference type="Proteomes" id="UP000028194">
    <property type="component" value="Chromosome"/>
</dbReference>
<protein>
    <recommendedName>
        <fullName evidence="4">Small ribosomal subunit protein uS15</fullName>
    </recommendedName>
</protein>
<dbReference type="SMART" id="SM01386">
    <property type="entry name" value="Ribosomal_S13_N"/>
    <property type="match status" value="1"/>
</dbReference>
<organism evidence="7 8">
    <name type="scientific">Candidatus Nitrososphaera evergladensis SR1</name>
    <dbReference type="NCBI Taxonomy" id="1459636"/>
    <lineage>
        <taxon>Archaea</taxon>
        <taxon>Nitrososphaerota</taxon>
        <taxon>Nitrososphaeria</taxon>
        <taxon>Nitrososphaerales</taxon>
        <taxon>Nitrososphaeraceae</taxon>
        <taxon>Nitrososphaera</taxon>
    </lineage>
</organism>
<dbReference type="SUPFAM" id="SSF47060">
    <property type="entry name" value="S15/NS1 RNA-binding domain"/>
    <property type="match status" value="1"/>
</dbReference>
<dbReference type="eggNOG" id="arCOG04185">
    <property type="taxonomic scope" value="Archaea"/>
</dbReference>
<dbReference type="GO" id="GO:0003735">
    <property type="term" value="F:structural constituent of ribosome"/>
    <property type="evidence" value="ECO:0007669"/>
    <property type="project" value="InterPro"/>
</dbReference>
<dbReference type="Gene3D" id="4.10.860.130">
    <property type="match status" value="1"/>
</dbReference>
<evidence type="ECO:0000256" key="3">
    <source>
        <dbReference type="ARBA" id="ARBA00023274"/>
    </source>
</evidence>
<comment type="subunit">
    <text evidence="4">Part of the 30S ribosomal subunit.</text>
</comment>
<evidence type="ECO:0000256" key="2">
    <source>
        <dbReference type="ARBA" id="ARBA00022980"/>
    </source>
</evidence>
<dbReference type="SMART" id="SM01387">
    <property type="entry name" value="Ribosomal_S15"/>
    <property type="match status" value="1"/>
</dbReference>
<comment type="similarity">
    <text evidence="1 4 5">Belongs to the universal ribosomal protein uS15 family.</text>
</comment>
<evidence type="ECO:0000313" key="7">
    <source>
        <dbReference type="EMBL" id="AIF83814.1"/>
    </source>
</evidence>
<dbReference type="CDD" id="cd00353">
    <property type="entry name" value="Ribosomal_S15p_S13e"/>
    <property type="match status" value="1"/>
</dbReference>
<dbReference type="InterPro" id="IPR012606">
    <property type="entry name" value="Ribosomal_uS15_N"/>
</dbReference>
<evidence type="ECO:0000256" key="5">
    <source>
        <dbReference type="RuleBase" id="RU003919"/>
    </source>
</evidence>
<dbReference type="PANTHER" id="PTHR11885:SF6">
    <property type="entry name" value="SMALL RIBOSOMAL SUBUNIT PROTEIN US15"/>
    <property type="match status" value="1"/>
</dbReference>
<keyword evidence="3 4" id="KW-0687">Ribonucleoprotein</keyword>
<dbReference type="InterPro" id="IPR023029">
    <property type="entry name" value="Ribosomal_uS15_arc_euk"/>
</dbReference>
<dbReference type="Pfam" id="PF00312">
    <property type="entry name" value="Ribosomal_S15"/>
    <property type="match status" value="1"/>
</dbReference>
<dbReference type="Pfam" id="PF08069">
    <property type="entry name" value="Ribosomal_S13_N"/>
    <property type="match status" value="1"/>
</dbReference>
<dbReference type="NCBIfam" id="NF006331">
    <property type="entry name" value="PRK08561.1"/>
    <property type="match status" value="1"/>
</dbReference>
<evidence type="ECO:0000259" key="6">
    <source>
        <dbReference type="SMART" id="SM01386"/>
    </source>
</evidence>
<feature type="domain" description="Small ribosomal subunit protein uS15 N-terminal" evidence="6">
    <location>
        <begin position="9"/>
        <end position="68"/>
    </location>
</feature>
<gene>
    <name evidence="4" type="primary">rps15</name>
    <name evidence="7" type="ORF">NTE_01753</name>
</gene>
<dbReference type="PANTHER" id="PTHR11885">
    <property type="entry name" value="RIBOSOMAL PROTEIN S15P/S13E"/>
    <property type="match status" value="1"/>
</dbReference>
<evidence type="ECO:0000256" key="1">
    <source>
        <dbReference type="ARBA" id="ARBA00008434"/>
    </source>
</evidence>
<dbReference type="FunFam" id="1.10.287.10:FF:000003">
    <property type="entry name" value="40S ribosomal protein S13"/>
    <property type="match status" value="1"/>
</dbReference>
<accession>A0A075MX10</accession>
<dbReference type="HAMAP" id="MF_01343_A">
    <property type="entry name" value="Ribosomal_uS15_A"/>
    <property type="match status" value="1"/>
</dbReference>
<reference evidence="7 8" key="1">
    <citation type="journal article" date="2014" name="PLoS ONE">
        <title>Genome Sequence of Candidatus Nitrososphaera evergladensis from Group I.1b Enriched from Everglades Soil Reveals Novel Genomic Features of the Ammonia-Oxidizing Archaea.</title>
        <authorList>
            <person name="Zhalnina K.V."/>
            <person name="Dias R."/>
            <person name="Leonard M.T."/>
            <person name="Dorr de Quadros P."/>
            <person name="Camargo F.A."/>
            <person name="Drew J.C."/>
            <person name="Farmerie W.G."/>
            <person name="Daroub S.H."/>
            <person name="Triplett E.W."/>
        </authorList>
    </citation>
    <scope>NUCLEOTIDE SEQUENCE [LARGE SCALE GENOMIC DNA]</scope>
    <source>
        <strain evidence="7 8">SR1</strain>
    </source>
</reference>
<name>A0A075MX10_9ARCH</name>
<dbReference type="GO" id="GO:0006412">
    <property type="term" value="P:translation"/>
    <property type="evidence" value="ECO:0007669"/>
    <property type="project" value="UniProtKB-UniRule"/>
</dbReference>
<keyword evidence="8" id="KW-1185">Reference proteome</keyword>
<proteinExistence type="inferred from homology"/>
<dbReference type="InterPro" id="IPR000589">
    <property type="entry name" value="Ribosomal_uS15"/>
</dbReference>
<dbReference type="AlphaFoldDB" id="A0A075MX10"/>
<dbReference type="EMBL" id="CP007174">
    <property type="protein sequence ID" value="AIF83814.1"/>
    <property type="molecule type" value="Genomic_DNA"/>
</dbReference>
<dbReference type="KEGG" id="nev:NTE_01753"/>
<dbReference type="InterPro" id="IPR009068">
    <property type="entry name" value="uS15_NS1_RNA-bd_sf"/>
</dbReference>
<dbReference type="STRING" id="1459636.NTE_01753"/>